<sequence>MSIIEAALLLLKTASVIMPSPAGRDRLFMLVIFSLMAVAVIALCLLFQNWIMVKGSGVHAGAGVWMAILGAIICLAVNAVEIPAAMNEGTKTD</sequence>
<evidence type="ECO:0000313" key="3">
    <source>
        <dbReference type="Proteomes" id="UP000273278"/>
    </source>
</evidence>
<evidence type="ECO:0000256" key="1">
    <source>
        <dbReference type="SAM" id="Phobius"/>
    </source>
</evidence>
<feature type="transmembrane region" description="Helical" evidence="1">
    <location>
        <begin position="57"/>
        <end position="80"/>
    </location>
</feature>
<dbReference type="Proteomes" id="UP000273278">
    <property type="component" value="Chromosome"/>
</dbReference>
<protein>
    <submittedName>
        <fullName evidence="2">Uncharacterized protein</fullName>
    </submittedName>
</protein>
<keyword evidence="1" id="KW-0472">Membrane</keyword>
<proteinExistence type="predicted"/>
<gene>
    <name evidence="2" type="ORF">BKD89_02860</name>
</gene>
<keyword evidence="1" id="KW-0812">Transmembrane</keyword>
<keyword evidence="1" id="KW-1133">Transmembrane helix</keyword>
<reference evidence="2 3" key="1">
    <citation type="submission" date="2016-10" db="EMBL/GenBank/DDBJ databases">
        <title>Complete genome of the TMA-utilizing, human hosted archaeon Methanomethylophilus alvus Gen. nov, sp. nov., strain Mx-05, derived from a pure culture.</title>
        <authorList>
            <person name="Brugere J.-F."/>
            <person name="Ben Hania W."/>
            <person name="Chaudhary P.P."/>
            <person name="Gaci N."/>
            <person name="Borrel G."/>
            <person name="Cao Van Tuat L."/>
            <person name="Fardeau M.-L."/>
            <person name="Harris H.M.B."/>
            <person name="O'Toole P.W."/>
            <person name="Ollivier B."/>
        </authorList>
    </citation>
    <scope>NUCLEOTIDE SEQUENCE [LARGE SCALE GENOMIC DNA]</scope>
    <source>
        <strain evidence="2 3">Mx-05</strain>
    </source>
</reference>
<organism evidence="2 3">
    <name type="scientific">Methanomethylophilus alvi</name>
    <dbReference type="NCBI Taxonomy" id="1291540"/>
    <lineage>
        <taxon>Archaea</taxon>
        <taxon>Methanobacteriati</taxon>
        <taxon>Thermoplasmatota</taxon>
        <taxon>Thermoplasmata</taxon>
        <taxon>Methanomassiliicoccales</taxon>
        <taxon>Methanomethylophilaceae</taxon>
        <taxon>Methanomethylophilus</taxon>
    </lineage>
</organism>
<evidence type="ECO:0000313" key="2">
    <source>
        <dbReference type="EMBL" id="AYQ54747.1"/>
    </source>
</evidence>
<accession>A0A3G3IFZ0</accession>
<feature type="transmembrane region" description="Helical" evidence="1">
    <location>
        <begin position="27"/>
        <end position="51"/>
    </location>
</feature>
<dbReference type="EMBL" id="CP017686">
    <property type="protein sequence ID" value="AYQ54747.1"/>
    <property type="molecule type" value="Genomic_DNA"/>
</dbReference>
<dbReference type="AlphaFoldDB" id="A0A3G3IFZ0"/>
<name>A0A3G3IFZ0_9ARCH</name>